<evidence type="ECO:0000256" key="1">
    <source>
        <dbReference type="SAM" id="Phobius"/>
    </source>
</evidence>
<keyword evidence="1" id="KW-0812">Transmembrane</keyword>
<feature type="transmembrane region" description="Helical" evidence="1">
    <location>
        <begin position="138"/>
        <end position="159"/>
    </location>
</feature>
<dbReference type="RefSeq" id="WP_311362630.1">
    <property type="nucleotide sequence ID" value="NZ_JAVRIE010000006.1"/>
</dbReference>
<dbReference type="Proteomes" id="UP001249020">
    <property type="component" value="Unassembled WGS sequence"/>
</dbReference>
<feature type="transmembrane region" description="Helical" evidence="1">
    <location>
        <begin position="52"/>
        <end position="69"/>
    </location>
</feature>
<evidence type="ECO:0000313" key="2">
    <source>
        <dbReference type="EMBL" id="MDT0583872.1"/>
    </source>
</evidence>
<dbReference type="EMBL" id="JAVRIE010000006">
    <property type="protein sequence ID" value="MDT0583872.1"/>
    <property type="molecule type" value="Genomic_DNA"/>
</dbReference>
<feature type="transmembrane region" description="Helical" evidence="1">
    <location>
        <begin position="106"/>
        <end position="126"/>
    </location>
</feature>
<comment type="caution">
    <text evidence="2">The sequence shown here is derived from an EMBL/GenBank/DDBJ whole genome shotgun (WGS) entry which is preliminary data.</text>
</comment>
<name>A0AAW8R3L9_9ALTE</name>
<sequence>MECFIKTSINPSNITIASTHSLRLLGHHYVRLHAMLLFLWGVLGMSRFFTRSIIIVLGLCLSALVYALDGGKNSILYWGLLPGLPFVLIGLYGLIKKSGAVNSNMIGASVACVLVTAIVYGSIYVVPHIGSGGEGTNIGLGIAFMGLPIYYIIGGWFGWKIGSRYGVES</sequence>
<keyword evidence="1" id="KW-0472">Membrane</keyword>
<reference evidence="2 3" key="1">
    <citation type="submission" date="2023-09" db="EMBL/GenBank/DDBJ databases">
        <authorList>
            <person name="Rey-Velasco X."/>
        </authorList>
    </citation>
    <scope>NUCLEOTIDE SEQUENCE [LARGE SCALE GENOMIC DNA]</scope>
    <source>
        <strain evidence="2 3">W409</strain>
    </source>
</reference>
<organism evidence="2 3">
    <name type="scientific">Brumicola blandensis</name>
    <dbReference type="NCBI Taxonomy" id="3075611"/>
    <lineage>
        <taxon>Bacteria</taxon>
        <taxon>Pseudomonadati</taxon>
        <taxon>Pseudomonadota</taxon>
        <taxon>Gammaproteobacteria</taxon>
        <taxon>Alteromonadales</taxon>
        <taxon>Alteromonadaceae</taxon>
        <taxon>Brumicola</taxon>
    </lineage>
</organism>
<proteinExistence type="predicted"/>
<protein>
    <submittedName>
        <fullName evidence="2">Uncharacterized protein</fullName>
    </submittedName>
</protein>
<dbReference type="AlphaFoldDB" id="A0AAW8R3L9"/>
<accession>A0AAW8R3L9</accession>
<keyword evidence="3" id="KW-1185">Reference proteome</keyword>
<evidence type="ECO:0000313" key="3">
    <source>
        <dbReference type="Proteomes" id="UP001249020"/>
    </source>
</evidence>
<feature type="transmembrane region" description="Helical" evidence="1">
    <location>
        <begin position="75"/>
        <end position="94"/>
    </location>
</feature>
<gene>
    <name evidence="2" type="ORF">RM544_15075</name>
</gene>
<keyword evidence="1" id="KW-1133">Transmembrane helix</keyword>